<sequence>MPEGNSSSGFSFWKMVVGVMLALKLKEKYDEYRGVSQDEDEEQVRLHRSAGHQRDESLSGQGAIALPDDSASSIAPVQAIRQKKKKACCMCCGLDCTLFWKAFAIVLGLSVLWNSFRFVRWMLTPSPTGLEGLPEFGGVGCANAPFIYNGSEVTMRHALSDDSDHAFIITGKGSGTVTIFGGDEDATDVRYDMTVRTNDKKFIDDISFPGPSWHDGSNIPGRLVLETTMFTLLKPELCQRFDIRVTLPPNLRNFTVYSHTITHIQVDESARLLAGDITLAVSNPWHEPEKAAIIKIHDKMISKNIHLMMEGNGFIIGGFAVQDFAKVTTKGVNATANVKITPGILERSSDSEDDTPSPAVVRTEVGSGRADFTVLEGAGAKRPLDIVHHSSSSSSNMYLHYEKSGFSGKISLDSRTYTAYNMQRMSDNPDTFPKKRPDTSIPRWNYYVGDEAGEDRMVVDTANWVGLYF</sequence>
<dbReference type="InParanoid" id="A0A409Y9T7"/>
<proteinExistence type="predicted"/>
<dbReference type="EMBL" id="NHTK01001347">
    <property type="protein sequence ID" value="PPQ99757.1"/>
    <property type="molecule type" value="Genomic_DNA"/>
</dbReference>
<dbReference type="Proteomes" id="UP000284842">
    <property type="component" value="Unassembled WGS sequence"/>
</dbReference>
<evidence type="ECO:0000313" key="4">
    <source>
        <dbReference type="Proteomes" id="UP000284842"/>
    </source>
</evidence>
<comment type="caution">
    <text evidence="3">The sequence shown here is derived from an EMBL/GenBank/DDBJ whole genome shotgun (WGS) entry which is preliminary data.</text>
</comment>
<organism evidence="3 4">
    <name type="scientific">Panaeolus cyanescens</name>
    <dbReference type="NCBI Taxonomy" id="181874"/>
    <lineage>
        <taxon>Eukaryota</taxon>
        <taxon>Fungi</taxon>
        <taxon>Dikarya</taxon>
        <taxon>Basidiomycota</taxon>
        <taxon>Agaricomycotina</taxon>
        <taxon>Agaricomycetes</taxon>
        <taxon>Agaricomycetidae</taxon>
        <taxon>Agaricales</taxon>
        <taxon>Agaricineae</taxon>
        <taxon>Galeropsidaceae</taxon>
        <taxon>Panaeolus</taxon>
    </lineage>
</organism>
<keyword evidence="2" id="KW-0812">Transmembrane</keyword>
<keyword evidence="2" id="KW-0472">Membrane</keyword>
<keyword evidence="4" id="KW-1185">Reference proteome</keyword>
<feature type="transmembrane region" description="Helical" evidence="2">
    <location>
        <begin position="98"/>
        <end position="116"/>
    </location>
</feature>
<dbReference type="AlphaFoldDB" id="A0A409Y9T7"/>
<evidence type="ECO:0000313" key="3">
    <source>
        <dbReference type="EMBL" id="PPQ99757.1"/>
    </source>
</evidence>
<feature type="region of interest" description="Disordered" evidence="1">
    <location>
        <begin position="40"/>
        <end position="59"/>
    </location>
</feature>
<evidence type="ECO:0000256" key="2">
    <source>
        <dbReference type="SAM" id="Phobius"/>
    </source>
</evidence>
<gene>
    <name evidence="3" type="ORF">CVT24_009660</name>
</gene>
<protein>
    <submittedName>
        <fullName evidence="3">Uncharacterized protein</fullName>
    </submittedName>
</protein>
<accession>A0A409Y9T7</accession>
<reference evidence="3 4" key="1">
    <citation type="journal article" date="2018" name="Evol. Lett.">
        <title>Horizontal gene cluster transfer increased hallucinogenic mushroom diversity.</title>
        <authorList>
            <person name="Reynolds H.T."/>
            <person name="Vijayakumar V."/>
            <person name="Gluck-Thaler E."/>
            <person name="Korotkin H.B."/>
            <person name="Matheny P.B."/>
            <person name="Slot J.C."/>
        </authorList>
    </citation>
    <scope>NUCLEOTIDE SEQUENCE [LARGE SCALE GENOMIC DNA]</scope>
    <source>
        <strain evidence="3 4">2629</strain>
    </source>
</reference>
<name>A0A409Y9T7_9AGAR</name>
<keyword evidence="2" id="KW-1133">Transmembrane helix</keyword>
<dbReference type="OrthoDB" id="2991206at2759"/>
<evidence type="ECO:0000256" key="1">
    <source>
        <dbReference type="SAM" id="MobiDB-lite"/>
    </source>
</evidence>